<dbReference type="Proteomes" id="UP000248961">
    <property type="component" value="Unassembled WGS sequence"/>
</dbReference>
<dbReference type="OrthoDB" id="2156052at2759"/>
<sequence length="217" mass="24993">MSDSVDYKALFLRAEEEIKRVDEERKGANEERKKAEEGRRQEKILREQAETRNHQTTFEEFIQHCHDLLSKPLKAGDPTQSTTGRETPRLFSPCIVLEEYGQRSADRPITSEKDLEVYERFAVENHVSDIISALCKIPSAREEFGLGNGVWFDNHARALDESPPDKANPKERPARPDQFCIHRVDEDNEGGSPTDELLPRDRRTRNSSYRRAGKTKV</sequence>
<dbReference type="GeneID" id="37205127"/>
<dbReference type="STRING" id="1450537.A0A395HK19"/>
<evidence type="ECO:0000313" key="3">
    <source>
        <dbReference type="Proteomes" id="UP000248961"/>
    </source>
</evidence>
<feature type="compositionally biased region" description="Basic and acidic residues" evidence="1">
    <location>
        <begin position="158"/>
        <end position="185"/>
    </location>
</feature>
<keyword evidence="3" id="KW-1185">Reference proteome</keyword>
<evidence type="ECO:0000256" key="1">
    <source>
        <dbReference type="SAM" id="MobiDB-lite"/>
    </source>
</evidence>
<evidence type="ECO:0000313" key="2">
    <source>
        <dbReference type="EMBL" id="RAL06604.1"/>
    </source>
</evidence>
<name>A0A395HK19_ASPHC</name>
<dbReference type="VEuPathDB" id="FungiDB:BO97DRAFT_481811"/>
<accession>A0A395HK19</accession>
<gene>
    <name evidence="2" type="ORF">BO97DRAFT_481811</name>
</gene>
<feature type="region of interest" description="Disordered" evidence="1">
    <location>
        <begin position="158"/>
        <end position="217"/>
    </location>
</feature>
<protein>
    <submittedName>
        <fullName evidence="2">Uncharacterized protein</fullName>
    </submittedName>
</protein>
<proteinExistence type="predicted"/>
<dbReference type="EMBL" id="KZ824370">
    <property type="protein sequence ID" value="RAL06604.1"/>
    <property type="molecule type" value="Genomic_DNA"/>
</dbReference>
<feature type="region of interest" description="Disordered" evidence="1">
    <location>
        <begin position="19"/>
        <end position="43"/>
    </location>
</feature>
<organism evidence="2 3">
    <name type="scientific">Aspergillus homomorphus (strain CBS 101889)</name>
    <dbReference type="NCBI Taxonomy" id="1450537"/>
    <lineage>
        <taxon>Eukaryota</taxon>
        <taxon>Fungi</taxon>
        <taxon>Dikarya</taxon>
        <taxon>Ascomycota</taxon>
        <taxon>Pezizomycotina</taxon>
        <taxon>Eurotiomycetes</taxon>
        <taxon>Eurotiomycetidae</taxon>
        <taxon>Eurotiales</taxon>
        <taxon>Aspergillaceae</taxon>
        <taxon>Aspergillus</taxon>
        <taxon>Aspergillus subgen. Circumdati</taxon>
    </lineage>
</organism>
<dbReference type="AlphaFoldDB" id="A0A395HK19"/>
<reference evidence="2 3" key="1">
    <citation type="submission" date="2018-02" db="EMBL/GenBank/DDBJ databases">
        <title>The genomes of Aspergillus section Nigri reveals drivers in fungal speciation.</title>
        <authorList>
            <consortium name="DOE Joint Genome Institute"/>
            <person name="Vesth T.C."/>
            <person name="Nybo J."/>
            <person name="Theobald S."/>
            <person name="Brandl J."/>
            <person name="Frisvad J.C."/>
            <person name="Nielsen K.F."/>
            <person name="Lyhne E.K."/>
            <person name="Kogle M.E."/>
            <person name="Kuo A."/>
            <person name="Riley R."/>
            <person name="Clum A."/>
            <person name="Nolan M."/>
            <person name="Lipzen A."/>
            <person name="Salamov A."/>
            <person name="Henrissat B."/>
            <person name="Wiebenga A."/>
            <person name="De vries R.P."/>
            <person name="Grigoriev I.V."/>
            <person name="Mortensen U.H."/>
            <person name="Andersen M.R."/>
            <person name="Baker S.E."/>
        </authorList>
    </citation>
    <scope>NUCLEOTIDE SEQUENCE [LARGE SCALE GENOMIC DNA]</scope>
    <source>
        <strain evidence="2 3">CBS 101889</strain>
    </source>
</reference>
<dbReference type="RefSeq" id="XP_025545758.1">
    <property type="nucleotide sequence ID" value="XM_025700838.1"/>
</dbReference>